<organism evidence="7 8">
    <name type="scientific">Pleurostoma richardsiae</name>
    <dbReference type="NCBI Taxonomy" id="41990"/>
    <lineage>
        <taxon>Eukaryota</taxon>
        <taxon>Fungi</taxon>
        <taxon>Dikarya</taxon>
        <taxon>Ascomycota</taxon>
        <taxon>Pezizomycotina</taxon>
        <taxon>Sordariomycetes</taxon>
        <taxon>Sordariomycetidae</taxon>
        <taxon>Calosphaeriales</taxon>
        <taxon>Pleurostomataceae</taxon>
        <taxon>Pleurostoma</taxon>
    </lineage>
</organism>
<dbReference type="InterPro" id="IPR036259">
    <property type="entry name" value="MFS_trans_sf"/>
</dbReference>
<dbReference type="PANTHER" id="PTHR23294">
    <property type="entry name" value="ET TRANSLATION PRODUCT-RELATED"/>
    <property type="match status" value="1"/>
</dbReference>
<evidence type="ECO:0000256" key="1">
    <source>
        <dbReference type="ARBA" id="ARBA00004141"/>
    </source>
</evidence>
<keyword evidence="8" id="KW-1185">Reference proteome</keyword>
<comment type="subcellular location">
    <subcellularLocation>
        <location evidence="1">Membrane</location>
        <topology evidence="1">Multi-pass membrane protein</topology>
    </subcellularLocation>
</comment>
<dbReference type="PANTHER" id="PTHR23294:SF57">
    <property type="entry name" value="CINA C-TERMINAL DOMAIN-CONTAINING PROTEIN"/>
    <property type="match status" value="1"/>
</dbReference>
<feature type="transmembrane region" description="Helical" evidence="6">
    <location>
        <begin position="193"/>
        <end position="213"/>
    </location>
</feature>
<keyword evidence="2 6" id="KW-0812">Transmembrane</keyword>
<dbReference type="InterPro" id="IPR051617">
    <property type="entry name" value="UNC-93-like_regulator"/>
</dbReference>
<feature type="transmembrane region" description="Helical" evidence="6">
    <location>
        <begin position="285"/>
        <end position="305"/>
    </location>
</feature>
<accession>A0AA38VGW0</accession>
<dbReference type="Gene3D" id="1.20.1250.20">
    <property type="entry name" value="MFS general substrate transporter like domains"/>
    <property type="match status" value="1"/>
</dbReference>
<reference evidence="7" key="1">
    <citation type="submission" date="2022-07" db="EMBL/GenBank/DDBJ databases">
        <title>Fungi with potential for degradation of polypropylene.</title>
        <authorList>
            <person name="Gostincar C."/>
        </authorList>
    </citation>
    <scope>NUCLEOTIDE SEQUENCE</scope>
    <source>
        <strain evidence="7">EXF-13308</strain>
    </source>
</reference>
<gene>
    <name evidence="7" type="ORF">NKR23_g11457</name>
</gene>
<feature type="transmembrane region" description="Helical" evidence="6">
    <location>
        <begin position="121"/>
        <end position="141"/>
    </location>
</feature>
<feature type="transmembrane region" description="Helical" evidence="6">
    <location>
        <begin position="376"/>
        <end position="395"/>
    </location>
</feature>
<evidence type="ECO:0000313" key="8">
    <source>
        <dbReference type="Proteomes" id="UP001174694"/>
    </source>
</evidence>
<dbReference type="GO" id="GO:0022857">
    <property type="term" value="F:transmembrane transporter activity"/>
    <property type="evidence" value="ECO:0007669"/>
    <property type="project" value="InterPro"/>
</dbReference>
<dbReference type="GO" id="GO:0016020">
    <property type="term" value="C:membrane"/>
    <property type="evidence" value="ECO:0007669"/>
    <property type="project" value="UniProtKB-SubCell"/>
</dbReference>
<feature type="region of interest" description="Disordered" evidence="5">
    <location>
        <begin position="452"/>
        <end position="482"/>
    </location>
</feature>
<name>A0AA38VGW0_9PEZI</name>
<sequence>MSTAVGKNDEESAVQAVGEAEQISRLKRWYRSPLFNVILVGLISFTQPGIWNALNSTGAGGQQEPYLVNGSNSLTFGIMVFGCSIFSILANKYGIKKVLILGTLGYAPYSASLYVNNRYGVEWFVLFGGATCGIAASALWASEGAIALGYGDVKDRGKYTGIWLGLRELGQLIGASIQLSLNVNDNHRGKVSYTTYLVLISLQCLGLPLALLVSSPNKIIRRNGKGIRDPTENKAVLGEFRRMWALLRKPQIYFLIPILVGFSWNGTYIGIYLTKYFSVRSRTLGSLTSGIVATFANIFWGWFYDLKYFSRPTLAKWTWFFFAVFMVSLFGWQFANEKLYSSAVPKVTLDWDNAGFGRGFAVMVLMRFMNESHYMFVYWIIGAFFDDIETLTLAVGIVRSFESVGSCLAFGIGAADVAPMVNLIIAFVMFCLTIPATTRVVFLVPERPVNNAKTEDDASSADLATDPVTVSKAADAVDGPHA</sequence>
<dbReference type="AlphaFoldDB" id="A0AA38VGW0"/>
<feature type="transmembrane region" description="Helical" evidence="6">
    <location>
        <begin position="74"/>
        <end position="91"/>
    </location>
</feature>
<evidence type="ECO:0000256" key="2">
    <source>
        <dbReference type="ARBA" id="ARBA00022692"/>
    </source>
</evidence>
<keyword evidence="3 6" id="KW-1133">Transmembrane helix</keyword>
<dbReference type="SUPFAM" id="SSF103473">
    <property type="entry name" value="MFS general substrate transporter"/>
    <property type="match status" value="1"/>
</dbReference>
<evidence type="ECO:0000256" key="6">
    <source>
        <dbReference type="SAM" id="Phobius"/>
    </source>
</evidence>
<evidence type="ECO:0000256" key="3">
    <source>
        <dbReference type="ARBA" id="ARBA00022989"/>
    </source>
</evidence>
<proteinExistence type="predicted"/>
<dbReference type="InterPro" id="IPR011701">
    <property type="entry name" value="MFS"/>
</dbReference>
<evidence type="ECO:0000256" key="5">
    <source>
        <dbReference type="SAM" id="MobiDB-lite"/>
    </source>
</evidence>
<keyword evidence="4 6" id="KW-0472">Membrane</keyword>
<dbReference type="Proteomes" id="UP001174694">
    <property type="component" value="Unassembled WGS sequence"/>
</dbReference>
<feature type="transmembrane region" description="Helical" evidence="6">
    <location>
        <begin position="407"/>
        <end position="430"/>
    </location>
</feature>
<feature type="transmembrane region" description="Helical" evidence="6">
    <location>
        <begin position="317"/>
        <end position="335"/>
    </location>
</feature>
<comment type="caution">
    <text evidence="7">The sequence shown here is derived from an EMBL/GenBank/DDBJ whole genome shotgun (WGS) entry which is preliminary data.</text>
</comment>
<dbReference type="EMBL" id="JANBVO010000061">
    <property type="protein sequence ID" value="KAJ9132115.1"/>
    <property type="molecule type" value="Genomic_DNA"/>
</dbReference>
<feature type="transmembrane region" description="Helical" evidence="6">
    <location>
        <begin position="252"/>
        <end position="273"/>
    </location>
</feature>
<feature type="transmembrane region" description="Helical" evidence="6">
    <location>
        <begin position="34"/>
        <end position="54"/>
    </location>
</feature>
<dbReference type="Pfam" id="PF07690">
    <property type="entry name" value="MFS_1"/>
    <property type="match status" value="1"/>
</dbReference>
<protein>
    <submittedName>
        <fullName evidence="7">Uncharacterized protein</fullName>
    </submittedName>
</protein>
<evidence type="ECO:0000313" key="7">
    <source>
        <dbReference type="EMBL" id="KAJ9132115.1"/>
    </source>
</evidence>
<evidence type="ECO:0000256" key="4">
    <source>
        <dbReference type="ARBA" id="ARBA00023136"/>
    </source>
</evidence>